<evidence type="ECO:0000313" key="3">
    <source>
        <dbReference type="WBParaSite" id="HCON_00050080-00001"/>
    </source>
</evidence>
<feature type="region of interest" description="Disordered" evidence="1">
    <location>
        <begin position="80"/>
        <end position="103"/>
    </location>
</feature>
<protein>
    <submittedName>
        <fullName evidence="3">PKcGMP_CC domain-containing protein</fullName>
    </submittedName>
</protein>
<dbReference type="Proteomes" id="UP000025227">
    <property type="component" value="Unplaced"/>
</dbReference>
<organism evidence="2 3">
    <name type="scientific">Haemonchus contortus</name>
    <name type="common">Barber pole worm</name>
    <dbReference type="NCBI Taxonomy" id="6289"/>
    <lineage>
        <taxon>Eukaryota</taxon>
        <taxon>Metazoa</taxon>
        <taxon>Ecdysozoa</taxon>
        <taxon>Nematoda</taxon>
        <taxon>Chromadorea</taxon>
        <taxon>Rhabditida</taxon>
        <taxon>Rhabditina</taxon>
        <taxon>Rhabditomorpha</taxon>
        <taxon>Strongyloidea</taxon>
        <taxon>Trichostrongylidae</taxon>
        <taxon>Haemonchus</taxon>
    </lineage>
</organism>
<keyword evidence="2" id="KW-1185">Reference proteome</keyword>
<sequence length="103" mass="11407">MADNAEFMEAVHEDEESHEEDAALGREIGRLEAELTEFSCRRRELARRKVCRPREYVAGVPPGKYPACFAERSDAITPTLAARSAPHMRGRSTSAGPEDSKCA</sequence>
<dbReference type="WBParaSite" id="HCON_00050080-00001">
    <property type="protein sequence ID" value="HCON_00050080-00001"/>
    <property type="gene ID" value="HCON_00050080"/>
</dbReference>
<reference evidence="3" key="1">
    <citation type="submission" date="2020-12" db="UniProtKB">
        <authorList>
            <consortium name="WormBaseParasite"/>
        </authorList>
    </citation>
    <scope>IDENTIFICATION</scope>
    <source>
        <strain evidence="3">MHco3</strain>
    </source>
</reference>
<proteinExistence type="predicted"/>
<feature type="region of interest" description="Disordered" evidence="1">
    <location>
        <begin position="1"/>
        <end position="22"/>
    </location>
</feature>
<accession>A0A7I5E7K8</accession>
<dbReference type="AlphaFoldDB" id="A0A7I5E7K8"/>
<name>A0A7I5E7K8_HAECO</name>
<evidence type="ECO:0000256" key="1">
    <source>
        <dbReference type="SAM" id="MobiDB-lite"/>
    </source>
</evidence>
<evidence type="ECO:0000313" key="2">
    <source>
        <dbReference type="Proteomes" id="UP000025227"/>
    </source>
</evidence>